<evidence type="ECO:0000313" key="7">
    <source>
        <dbReference type="Proteomes" id="UP001277761"/>
    </source>
</evidence>
<dbReference type="Pfam" id="PF00171">
    <property type="entry name" value="Aldedh"/>
    <property type="match status" value="1"/>
</dbReference>
<dbReference type="GO" id="GO:0016491">
    <property type="term" value="F:oxidoreductase activity"/>
    <property type="evidence" value="ECO:0007669"/>
    <property type="project" value="UniProtKB-KW"/>
</dbReference>
<proteinExistence type="inferred from homology"/>
<protein>
    <submittedName>
        <fullName evidence="6">Aldehyde dehydrogenase family protein</fullName>
        <ecNumber evidence="6">1.2.1.-</ecNumber>
    </submittedName>
</protein>
<dbReference type="EMBL" id="JAXAVX010000001">
    <property type="protein sequence ID" value="MDX8150402.1"/>
    <property type="molecule type" value="Genomic_DNA"/>
</dbReference>
<dbReference type="Proteomes" id="UP001277761">
    <property type="component" value="Unassembled WGS sequence"/>
</dbReference>
<evidence type="ECO:0000313" key="6">
    <source>
        <dbReference type="EMBL" id="MDX8150402.1"/>
    </source>
</evidence>
<dbReference type="InterPro" id="IPR016163">
    <property type="entry name" value="Ald_DH_C"/>
</dbReference>
<evidence type="ECO:0000256" key="3">
    <source>
        <dbReference type="PROSITE-ProRule" id="PRU10007"/>
    </source>
</evidence>
<keyword evidence="2 4" id="KW-0560">Oxidoreductase</keyword>
<comment type="similarity">
    <text evidence="1 4">Belongs to the aldehyde dehydrogenase family.</text>
</comment>
<dbReference type="PROSITE" id="PS00687">
    <property type="entry name" value="ALDEHYDE_DEHYDR_GLU"/>
    <property type="match status" value="1"/>
</dbReference>
<evidence type="ECO:0000256" key="1">
    <source>
        <dbReference type="ARBA" id="ARBA00009986"/>
    </source>
</evidence>
<dbReference type="InterPro" id="IPR016161">
    <property type="entry name" value="Ald_DH/histidinol_DH"/>
</dbReference>
<sequence>MATTSVVHHQMLIGGEHVDADESYEIIHPATEELVCTAAKGTVEHADRAVEAARRSFASGAWSKKEPEERAAVLRAIAHRLGEEMEELIELEISANGATVRQATGFLVGLAAPHMLHFAEQAATYPFQQAVPTANYPTASLNRVIREPLGVCAAIVPWNFPLLLGLWKIGPALAAGNSIVVKVDEKTPRSLLRLGEIALECGVPAGVLNVITGDGPEVGARLASHPDVDKVAFTGSTQVGREIMRLASGTVKKVSLELGGKAPVILLDDADLDVAVDGILFGCMLFSGQICESGTRLLVPDHLHDEVVARLVARASTIKVGDPSDFDTDLGPVVSARQRDRVLQFIEGAKQDGVTVALGGGVPQGPEFEKGFFLEPTILTDVRNDMEIACEETFGPVLCVIRYSSVAEAVQIANDTQYGLTAGVWSTDLARAQEVGEQLRAGTVWVNTWHAIDPALPFGGYKQSGVGRELGGGALDEYTEAKHLHVDLTRKLEDYPFDAVVSTPPSA</sequence>
<comment type="caution">
    <text evidence="6">The sequence shown here is derived from an EMBL/GenBank/DDBJ whole genome shotgun (WGS) entry which is preliminary data.</text>
</comment>
<dbReference type="Gene3D" id="3.40.309.10">
    <property type="entry name" value="Aldehyde Dehydrogenase, Chain A, domain 2"/>
    <property type="match status" value="1"/>
</dbReference>
<evidence type="ECO:0000259" key="5">
    <source>
        <dbReference type="Pfam" id="PF00171"/>
    </source>
</evidence>
<dbReference type="EC" id="1.2.1.-" evidence="6"/>
<organism evidence="6 7">
    <name type="scientific">Patulibacter brassicae</name>
    <dbReference type="NCBI Taxonomy" id="1705717"/>
    <lineage>
        <taxon>Bacteria</taxon>
        <taxon>Bacillati</taxon>
        <taxon>Actinomycetota</taxon>
        <taxon>Thermoleophilia</taxon>
        <taxon>Solirubrobacterales</taxon>
        <taxon>Patulibacteraceae</taxon>
        <taxon>Patulibacter</taxon>
    </lineage>
</organism>
<dbReference type="RefSeq" id="WP_319952551.1">
    <property type="nucleotide sequence ID" value="NZ_JAXAVX010000001.1"/>
</dbReference>
<name>A0ABU4VF16_9ACTN</name>
<feature type="active site" evidence="3">
    <location>
        <position position="257"/>
    </location>
</feature>
<accession>A0ABU4VF16</accession>
<evidence type="ECO:0000256" key="4">
    <source>
        <dbReference type="RuleBase" id="RU003345"/>
    </source>
</evidence>
<dbReference type="InterPro" id="IPR029510">
    <property type="entry name" value="Ald_DH_CS_GLU"/>
</dbReference>
<dbReference type="InterPro" id="IPR016162">
    <property type="entry name" value="Ald_DH_N"/>
</dbReference>
<dbReference type="SUPFAM" id="SSF53720">
    <property type="entry name" value="ALDH-like"/>
    <property type="match status" value="1"/>
</dbReference>
<dbReference type="Gene3D" id="3.40.605.10">
    <property type="entry name" value="Aldehyde Dehydrogenase, Chain A, domain 1"/>
    <property type="match status" value="1"/>
</dbReference>
<feature type="domain" description="Aldehyde dehydrogenase" evidence="5">
    <location>
        <begin position="21"/>
        <end position="483"/>
    </location>
</feature>
<keyword evidence="7" id="KW-1185">Reference proteome</keyword>
<dbReference type="InterPro" id="IPR015590">
    <property type="entry name" value="Aldehyde_DH_dom"/>
</dbReference>
<reference evidence="6 7" key="1">
    <citation type="submission" date="2023-11" db="EMBL/GenBank/DDBJ databases">
        <authorList>
            <person name="Xu M."/>
            <person name="Jiang T."/>
        </authorList>
    </citation>
    <scope>NUCLEOTIDE SEQUENCE [LARGE SCALE GENOMIC DNA]</scope>
    <source>
        <strain evidence="6 7">SD</strain>
    </source>
</reference>
<evidence type="ECO:0000256" key="2">
    <source>
        <dbReference type="ARBA" id="ARBA00023002"/>
    </source>
</evidence>
<dbReference type="PANTHER" id="PTHR42804">
    <property type="entry name" value="ALDEHYDE DEHYDROGENASE"/>
    <property type="match status" value="1"/>
</dbReference>
<gene>
    <name evidence="6" type="ORF">SK069_02250</name>
</gene>
<dbReference type="PANTHER" id="PTHR42804:SF1">
    <property type="entry name" value="ALDEHYDE DEHYDROGENASE-RELATED"/>
    <property type="match status" value="1"/>
</dbReference>